<comment type="domain">
    <text evidence="11 12">The DHHC domain is required for palmitoyltransferase activity.</text>
</comment>
<dbReference type="EC" id="2.3.1.225" evidence="11"/>
<dbReference type="EMBL" id="CP058610">
    <property type="protein sequence ID" value="QLG74403.1"/>
    <property type="molecule type" value="Genomic_DNA"/>
</dbReference>
<evidence type="ECO:0000256" key="10">
    <source>
        <dbReference type="ARBA" id="ARBA00048048"/>
    </source>
</evidence>
<proteinExistence type="inferred from homology"/>
<comment type="subcellular location">
    <subcellularLocation>
        <location evidence="11">Endoplasmic reticulum membrane</location>
        <topology evidence="11">Multi-pass membrane protein</topology>
    </subcellularLocation>
    <subcellularLocation>
        <location evidence="1">Membrane</location>
        <topology evidence="1">Multi-pass membrane protein</topology>
    </subcellularLocation>
</comment>
<feature type="region of interest" description="Disordered" evidence="13">
    <location>
        <begin position="337"/>
        <end position="359"/>
    </location>
</feature>
<feature type="transmembrane region" description="Helical" evidence="11 12">
    <location>
        <begin position="41"/>
        <end position="58"/>
    </location>
</feature>
<organism evidence="15 16">
    <name type="scientific">Zygotorulaspora mrakii</name>
    <name type="common">Zygosaccharomyces mrakii</name>
    <dbReference type="NCBI Taxonomy" id="42260"/>
    <lineage>
        <taxon>Eukaryota</taxon>
        <taxon>Fungi</taxon>
        <taxon>Dikarya</taxon>
        <taxon>Ascomycota</taxon>
        <taxon>Saccharomycotina</taxon>
        <taxon>Saccharomycetes</taxon>
        <taxon>Saccharomycetales</taxon>
        <taxon>Saccharomycetaceae</taxon>
        <taxon>Zygotorulaspora</taxon>
    </lineage>
</organism>
<feature type="transmembrane region" description="Helical" evidence="11 12">
    <location>
        <begin position="164"/>
        <end position="185"/>
    </location>
</feature>
<dbReference type="InterPro" id="IPR001594">
    <property type="entry name" value="Palmitoyltrfase_DHHC"/>
</dbReference>
<gene>
    <name evidence="11" type="primary">PFA4</name>
    <name evidence="15" type="ORF">HG535_0G02860</name>
</gene>
<dbReference type="Pfam" id="PF01529">
    <property type="entry name" value="DHHC"/>
    <property type="match status" value="1"/>
</dbReference>
<feature type="transmembrane region" description="Helical" evidence="11 12">
    <location>
        <begin position="126"/>
        <end position="143"/>
    </location>
</feature>
<keyword evidence="8 11" id="KW-0449">Lipoprotein</keyword>
<dbReference type="InterPro" id="IPR039859">
    <property type="entry name" value="PFA4/ZDH16/20/ERF2-like"/>
</dbReference>
<reference evidence="15 16" key="1">
    <citation type="submission" date="2020-07" db="EMBL/GenBank/DDBJ databases">
        <title>The yeast mating-type switching endonuclease HO is a domesticated member of an unorthodox homing genetic element family.</title>
        <authorList>
            <person name="Coughlan A.Y."/>
            <person name="Lombardi L."/>
            <person name="Braun-Galleani S."/>
            <person name="Martos A.R."/>
            <person name="Galeote V."/>
            <person name="Bigey F."/>
            <person name="Dequin S."/>
            <person name="Byrne K.P."/>
            <person name="Wolfe K.H."/>
        </authorList>
    </citation>
    <scope>NUCLEOTIDE SEQUENCE [LARGE SCALE GENOMIC DNA]</scope>
    <source>
        <strain evidence="15 16">NRRL Y-6702</strain>
    </source>
</reference>
<keyword evidence="7 11" id="KW-0564">Palmitate</keyword>
<evidence type="ECO:0000256" key="8">
    <source>
        <dbReference type="ARBA" id="ARBA00023288"/>
    </source>
</evidence>
<keyword evidence="9 11" id="KW-0012">Acyltransferase</keyword>
<comment type="catalytic activity">
    <reaction evidence="10 11 12">
        <text>L-cysteinyl-[protein] + hexadecanoyl-CoA = S-hexadecanoyl-L-cysteinyl-[protein] + CoA</text>
        <dbReference type="Rhea" id="RHEA:36683"/>
        <dbReference type="Rhea" id="RHEA-COMP:10131"/>
        <dbReference type="Rhea" id="RHEA-COMP:11032"/>
        <dbReference type="ChEBI" id="CHEBI:29950"/>
        <dbReference type="ChEBI" id="CHEBI:57287"/>
        <dbReference type="ChEBI" id="CHEBI:57379"/>
        <dbReference type="ChEBI" id="CHEBI:74151"/>
        <dbReference type="EC" id="2.3.1.225"/>
    </reaction>
</comment>
<dbReference type="Proteomes" id="UP000509704">
    <property type="component" value="Chromosome 7"/>
</dbReference>
<dbReference type="GO" id="GO:0019706">
    <property type="term" value="F:protein-cysteine S-palmitoyltransferase activity"/>
    <property type="evidence" value="ECO:0007669"/>
    <property type="project" value="UniProtKB-UniRule"/>
</dbReference>
<evidence type="ECO:0000256" key="5">
    <source>
        <dbReference type="ARBA" id="ARBA00022989"/>
    </source>
</evidence>
<sequence length="388" mass="45809">MASKLKWPWLGIAIPCFLIALLSYGSHFFILANFASRSKQIWFECSVTMIWISYYLAIYTNPGKNDRPIHPKKYEWKRYCKKCKNFKGQRTHHCKTCKQCVVMMDHHCPWTMNCVGLENFPHFMRFLFWVIVTTGFLSFQLLCRVVYLFKHKNLPHYMFHTSELIFLTVLTPLDSFVLLSIALLFCRCLSNQIFSGRSQIEVWEMERLEALFYSKRLIPQLIHSVKEVFPEAHLLQREDEFTKLLNDRRLRFEDVVNFPYDIDVWTNTVNLLGSPWLWLWPFSKPKVSGMNFPKNELSELSLGSSTLDMFLSLPWPPDCCKNGVKIVVPSNKMETSMKNGEQLIRRRSPEPEQYVPRTKWQNDWGENLEDFGVDVETDDPEGTREEID</sequence>
<evidence type="ECO:0000256" key="1">
    <source>
        <dbReference type="ARBA" id="ARBA00004141"/>
    </source>
</evidence>
<evidence type="ECO:0000256" key="6">
    <source>
        <dbReference type="ARBA" id="ARBA00023136"/>
    </source>
</evidence>
<comment type="similarity">
    <text evidence="11">Belongs to the DHHC palmitoyltransferase family. PFA4 subfamily.</text>
</comment>
<name>A0A7H9B7C7_ZYGMR</name>
<keyword evidence="6 11" id="KW-0472">Membrane</keyword>
<keyword evidence="2 11" id="KW-0808">Transferase</keyword>
<keyword evidence="4 11" id="KW-0256">Endoplasmic reticulum</keyword>
<feature type="domain" description="Palmitoyltransferase DHHC" evidence="14">
    <location>
        <begin position="77"/>
        <end position="203"/>
    </location>
</feature>
<dbReference type="AlphaFoldDB" id="A0A7H9B7C7"/>
<evidence type="ECO:0000313" key="16">
    <source>
        <dbReference type="Proteomes" id="UP000509704"/>
    </source>
</evidence>
<comment type="function">
    <text evidence="11">Mediates the reversible addition of palmitate to target proteins, thereby regulating their membrane association and biological function.</text>
</comment>
<feature type="active site" description="S-palmitoyl cysteine intermediate" evidence="11">
    <location>
        <position position="108"/>
    </location>
</feature>
<evidence type="ECO:0000256" key="7">
    <source>
        <dbReference type="ARBA" id="ARBA00023139"/>
    </source>
</evidence>
<evidence type="ECO:0000256" key="12">
    <source>
        <dbReference type="RuleBase" id="RU079119"/>
    </source>
</evidence>
<dbReference type="PANTHER" id="PTHR12246">
    <property type="entry name" value="PALMITOYLTRANSFERASE ZDHHC16"/>
    <property type="match status" value="1"/>
</dbReference>
<dbReference type="OrthoDB" id="331948at2759"/>
<dbReference type="GO" id="GO:0005789">
    <property type="term" value="C:endoplasmic reticulum membrane"/>
    <property type="evidence" value="ECO:0007669"/>
    <property type="project" value="UniProtKB-SubCell"/>
</dbReference>
<evidence type="ECO:0000256" key="2">
    <source>
        <dbReference type="ARBA" id="ARBA00022679"/>
    </source>
</evidence>
<evidence type="ECO:0000256" key="11">
    <source>
        <dbReference type="HAMAP-Rule" id="MF_03199"/>
    </source>
</evidence>
<feature type="transmembrane region" description="Helical" evidence="11 12">
    <location>
        <begin position="12"/>
        <end position="34"/>
    </location>
</feature>
<evidence type="ECO:0000256" key="4">
    <source>
        <dbReference type="ARBA" id="ARBA00022824"/>
    </source>
</evidence>
<protein>
    <recommendedName>
        <fullName evidence="11">Palmitoyltransferase PFA4</fullName>
        <ecNumber evidence="11">2.3.1.225</ecNumber>
    </recommendedName>
    <alternativeName>
        <fullName evidence="11">Protein S-acyltransferase</fullName>
        <shortName evidence="11">PAT</shortName>
    </alternativeName>
    <alternativeName>
        <fullName evidence="11">Protein fatty acyltransferase 4</fullName>
    </alternativeName>
</protein>
<evidence type="ECO:0000256" key="3">
    <source>
        <dbReference type="ARBA" id="ARBA00022692"/>
    </source>
</evidence>
<evidence type="ECO:0000313" key="15">
    <source>
        <dbReference type="EMBL" id="QLG74403.1"/>
    </source>
</evidence>
<dbReference type="HAMAP" id="MF_03199">
    <property type="entry name" value="DHHC_PAT_PFA4"/>
    <property type="match status" value="1"/>
</dbReference>
<accession>A0A7H9B7C7</accession>
<keyword evidence="3 11" id="KW-0812">Transmembrane</keyword>
<dbReference type="InterPro" id="IPR033682">
    <property type="entry name" value="PFA4"/>
</dbReference>
<dbReference type="PROSITE" id="PS50216">
    <property type="entry name" value="DHHC"/>
    <property type="match status" value="1"/>
</dbReference>
<evidence type="ECO:0000256" key="13">
    <source>
        <dbReference type="SAM" id="MobiDB-lite"/>
    </source>
</evidence>
<keyword evidence="5 11" id="KW-1133">Transmembrane helix</keyword>
<keyword evidence="16" id="KW-1185">Reference proteome</keyword>
<evidence type="ECO:0000256" key="9">
    <source>
        <dbReference type="ARBA" id="ARBA00023315"/>
    </source>
</evidence>
<evidence type="ECO:0000259" key="14">
    <source>
        <dbReference type="Pfam" id="PF01529"/>
    </source>
</evidence>